<keyword evidence="1" id="KW-0812">Transmembrane</keyword>
<comment type="caution">
    <text evidence="2">The sequence shown here is derived from an EMBL/GenBank/DDBJ whole genome shotgun (WGS) entry which is preliminary data.</text>
</comment>
<keyword evidence="3" id="KW-1185">Reference proteome</keyword>
<keyword evidence="1" id="KW-0472">Membrane</keyword>
<protein>
    <submittedName>
        <fullName evidence="2">Uncharacterized protein</fullName>
    </submittedName>
</protein>
<organism evidence="2 3">
    <name type="scientific">Salinimicrobium flavum</name>
    <dbReference type="NCBI Taxonomy" id="1737065"/>
    <lineage>
        <taxon>Bacteria</taxon>
        <taxon>Pseudomonadati</taxon>
        <taxon>Bacteroidota</taxon>
        <taxon>Flavobacteriia</taxon>
        <taxon>Flavobacteriales</taxon>
        <taxon>Flavobacteriaceae</taxon>
        <taxon>Salinimicrobium</taxon>
    </lineage>
</organism>
<dbReference type="RefSeq" id="WP_380750417.1">
    <property type="nucleotide sequence ID" value="NZ_JBHULT010000006.1"/>
</dbReference>
<name>A0ABW5IVL8_9FLAO</name>
<dbReference type="EMBL" id="JBHULT010000006">
    <property type="protein sequence ID" value="MFD2517721.1"/>
    <property type="molecule type" value="Genomic_DNA"/>
</dbReference>
<evidence type="ECO:0000256" key="1">
    <source>
        <dbReference type="SAM" id="Phobius"/>
    </source>
</evidence>
<gene>
    <name evidence="2" type="ORF">ACFSTG_07435</name>
</gene>
<reference evidence="3" key="1">
    <citation type="journal article" date="2019" name="Int. J. Syst. Evol. Microbiol.">
        <title>The Global Catalogue of Microorganisms (GCM) 10K type strain sequencing project: providing services to taxonomists for standard genome sequencing and annotation.</title>
        <authorList>
            <consortium name="The Broad Institute Genomics Platform"/>
            <consortium name="The Broad Institute Genome Sequencing Center for Infectious Disease"/>
            <person name="Wu L."/>
            <person name="Ma J."/>
        </authorList>
    </citation>
    <scope>NUCLEOTIDE SEQUENCE [LARGE SCALE GENOMIC DNA]</scope>
    <source>
        <strain evidence="3">KCTC 42585</strain>
    </source>
</reference>
<keyword evidence="1" id="KW-1133">Transmembrane helix</keyword>
<dbReference type="Proteomes" id="UP001597468">
    <property type="component" value="Unassembled WGS sequence"/>
</dbReference>
<accession>A0ABW5IVL8</accession>
<evidence type="ECO:0000313" key="3">
    <source>
        <dbReference type="Proteomes" id="UP001597468"/>
    </source>
</evidence>
<proteinExistence type="predicted"/>
<sequence>MNEIIGITIVVTFFNFLGGSARWLFGSLWGLLTNKPNETFKEYLFGPKKSKNRTDKMDHSTANALLGAAIFFVLATIIIKYNI</sequence>
<evidence type="ECO:0000313" key="2">
    <source>
        <dbReference type="EMBL" id="MFD2517721.1"/>
    </source>
</evidence>
<feature type="transmembrane region" description="Helical" evidence="1">
    <location>
        <begin position="6"/>
        <end position="25"/>
    </location>
</feature>
<feature type="transmembrane region" description="Helical" evidence="1">
    <location>
        <begin position="61"/>
        <end position="81"/>
    </location>
</feature>